<feature type="region of interest" description="Disordered" evidence="1">
    <location>
        <begin position="124"/>
        <end position="297"/>
    </location>
</feature>
<dbReference type="PANTHER" id="PTHR23099">
    <property type="entry name" value="TRANSCRIPTIONAL REGULATOR"/>
    <property type="match status" value="1"/>
</dbReference>
<protein>
    <recommendedName>
        <fullName evidence="2">SprT-like domain-containing protein</fullName>
    </recommendedName>
</protein>
<feature type="compositionally biased region" description="Acidic residues" evidence="1">
    <location>
        <begin position="145"/>
        <end position="156"/>
    </location>
</feature>
<feature type="compositionally biased region" description="Polar residues" evidence="1">
    <location>
        <begin position="228"/>
        <end position="239"/>
    </location>
</feature>
<evidence type="ECO:0000313" key="4">
    <source>
        <dbReference type="Proteomes" id="UP001337655"/>
    </source>
</evidence>
<proteinExistence type="predicted"/>
<feature type="region of interest" description="Disordered" evidence="1">
    <location>
        <begin position="1"/>
        <end position="85"/>
    </location>
</feature>
<comment type="caution">
    <text evidence="3">The sequence shown here is derived from an EMBL/GenBank/DDBJ whole genome shotgun (WGS) entry which is preliminary data.</text>
</comment>
<feature type="domain" description="SprT-like" evidence="2">
    <location>
        <begin position="374"/>
        <end position="544"/>
    </location>
</feature>
<dbReference type="AlphaFoldDB" id="A0AAV9PGQ4"/>
<gene>
    <name evidence="3" type="ORF">LTR77_003198</name>
</gene>
<dbReference type="GeneID" id="89924545"/>
<reference evidence="3 4" key="1">
    <citation type="submission" date="2023-08" db="EMBL/GenBank/DDBJ databases">
        <title>Black Yeasts Isolated from many extreme environments.</title>
        <authorList>
            <person name="Coleine C."/>
            <person name="Stajich J.E."/>
            <person name="Selbmann L."/>
        </authorList>
    </citation>
    <scope>NUCLEOTIDE SEQUENCE [LARGE SCALE GENOMIC DNA]</scope>
    <source>
        <strain evidence="3 4">CCFEE 5935</strain>
    </source>
</reference>
<evidence type="ECO:0000256" key="1">
    <source>
        <dbReference type="SAM" id="MobiDB-lite"/>
    </source>
</evidence>
<keyword evidence="4" id="KW-1185">Reference proteome</keyword>
<name>A0AAV9PGQ4_9PEZI</name>
<sequence>MARLRREEATRRAVSSDDSDFAPSMSVNKPAKLDLSTASGRRQLRTSPRKKSAKQHTADDDCSDVGSDVPVGFPTLVPKTTSKKTQLGRQIALKPLNASPFPRTLPLLRPLDIRRPRIQKPIPASEKAISVEPNEADASVKTVEEVESEDSVEVEESIWCGSNHESEDSEEELPSPRKLFAPRGPLVLSSKPGLHPPADVAPLPNARQPRPYVLDSDSDSRSAIKLSSDVNVHSRPGSSSDKENTAAILRFSPPRLYSPAKFSPHERPTTPPQSPTKSRLQSPSKPKARIPTPPLRQSLDAFWNADTVNDWNEQYSPKKLLKSPKKLHFIQDDSFQPPSSPRKPQSPSKRTKGERDAKKSFETAKHQLAESFLAELDQRITQGKISHLSASTGGVRLIWSKTLNSTAGRANWRKETTKSRQLDGTTTAVAKHFASIELAEKVIDDSHRLLNVLAHEFCHLANFMVSGIKDQPHGKQFKDWGRKCTQTFGDRGVEVTTKHSYQIEYKFVWQCANEMCGAEFKRHSKSIDPARKVCGGCKGRLVQIKPVPRKQEGGGDYAGFVKEHFAQVKRGMVGASQKEVMEAVARNYRAEKEAKSAGGAGGKTDEVLEKLASKVEVITLDDD</sequence>
<feature type="region of interest" description="Disordered" evidence="1">
    <location>
        <begin position="329"/>
        <end position="360"/>
    </location>
</feature>
<evidence type="ECO:0000313" key="3">
    <source>
        <dbReference type="EMBL" id="KAK5173076.1"/>
    </source>
</evidence>
<dbReference type="SMART" id="SM00731">
    <property type="entry name" value="SprT"/>
    <property type="match status" value="1"/>
</dbReference>
<feature type="compositionally biased region" description="Basic and acidic residues" evidence="1">
    <location>
        <begin position="1"/>
        <end position="15"/>
    </location>
</feature>
<feature type="compositionally biased region" description="Basic residues" evidence="1">
    <location>
        <begin position="42"/>
        <end position="54"/>
    </location>
</feature>
<dbReference type="GO" id="GO:0005634">
    <property type="term" value="C:nucleus"/>
    <property type="evidence" value="ECO:0007669"/>
    <property type="project" value="TreeGrafter"/>
</dbReference>
<organism evidence="3 4">
    <name type="scientific">Saxophila tyrrhenica</name>
    <dbReference type="NCBI Taxonomy" id="1690608"/>
    <lineage>
        <taxon>Eukaryota</taxon>
        <taxon>Fungi</taxon>
        <taxon>Dikarya</taxon>
        <taxon>Ascomycota</taxon>
        <taxon>Pezizomycotina</taxon>
        <taxon>Dothideomycetes</taxon>
        <taxon>Dothideomycetidae</taxon>
        <taxon>Mycosphaerellales</taxon>
        <taxon>Extremaceae</taxon>
        <taxon>Saxophila</taxon>
    </lineage>
</organism>
<feature type="compositionally biased region" description="Basic and acidic residues" evidence="1">
    <location>
        <begin position="351"/>
        <end position="360"/>
    </location>
</feature>
<dbReference type="EMBL" id="JAVRRT010000004">
    <property type="protein sequence ID" value="KAK5173076.1"/>
    <property type="molecule type" value="Genomic_DNA"/>
</dbReference>
<dbReference type="InterPro" id="IPR006640">
    <property type="entry name" value="SprT-like_domain"/>
</dbReference>
<accession>A0AAV9PGQ4</accession>
<dbReference type="Pfam" id="PF10263">
    <property type="entry name" value="SprT-like"/>
    <property type="match status" value="1"/>
</dbReference>
<feature type="compositionally biased region" description="Polar residues" evidence="1">
    <location>
        <begin position="275"/>
        <end position="284"/>
    </location>
</feature>
<dbReference type="PANTHER" id="PTHR23099:SF0">
    <property type="entry name" value="GERM CELL NUCLEAR ACIDIC PROTEIN"/>
    <property type="match status" value="1"/>
</dbReference>
<dbReference type="RefSeq" id="XP_064661794.1">
    <property type="nucleotide sequence ID" value="XM_064800455.1"/>
</dbReference>
<dbReference type="Proteomes" id="UP001337655">
    <property type="component" value="Unassembled WGS sequence"/>
</dbReference>
<dbReference type="GO" id="GO:0006950">
    <property type="term" value="P:response to stress"/>
    <property type="evidence" value="ECO:0007669"/>
    <property type="project" value="UniProtKB-ARBA"/>
</dbReference>
<evidence type="ECO:0000259" key="2">
    <source>
        <dbReference type="SMART" id="SM00731"/>
    </source>
</evidence>